<keyword evidence="1" id="KW-1133">Transmembrane helix</keyword>
<keyword evidence="1" id="KW-0812">Transmembrane</keyword>
<accession>A0A094P2M1</accession>
<comment type="caution">
    <text evidence="2">The sequence shown here is derived from an EMBL/GenBank/DDBJ whole genome shotgun (WGS) entry which is preliminary data.</text>
</comment>
<feature type="transmembrane region" description="Helical" evidence="1">
    <location>
        <begin position="136"/>
        <end position="152"/>
    </location>
</feature>
<gene>
    <name evidence="2" type="ORF">GM49_1180</name>
</gene>
<feature type="transmembrane region" description="Helical" evidence="1">
    <location>
        <begin position="12"/>
        <end position="32"/>
    </location>
</feature>
<reference evidence="2" key="1">
    <citation type="submission" date="2014-05" db="EMBL/GenBank/DDBJ databases">
        <title>Key roles for freshwater Actinobacteria revealed by deep metagenomic sequencing.</title>
        <authorList>
            <person name="Ghai R."/>
            <person name="Mizuno C.M."/>
            <person name="Picazo A."/>
            <person name="Camacho A."/>
            <person name="Rodriguez-Valera F."/>
        </authorList>
    </citation>
    <scope>NUCLEOTIDE SEQUENCE</scope>
</reference>
<dbReference type="NCBIfam" id="TIGR03753">
    <property type="entry name" value="blh_monoox"/>
    <property type="match status" value="1"/>
</dbReference>
<evidence type="ECO:0000256" key="1">
    <source>
        <dbReference type="SAM" id="Phobius"/>
    </source>
</evidence>
<dbReference type="Pfam" id="PF15461">
    <property type="entry name" value="BCD"/>
    <property type="match status" value="1"/>
</dbReference>
<feature type="transmembrane region" description="Helical" evidence="1">
    <location>
        <begin position="172"/>
        <end position="192"/>
    </location>
</feature>
<feature type="transmembrane region" description="Helical" evidence="1">
    <location>
        <begin position="263"/>
        <end position="282"/>
    </location>
</feature>
<dbReference type="InterPro" id="IPR022270">
    <property type="entry name" value="Blh_diox"/>
</dbReference>
<sequence>MNGAKSVFNSVRSFSTLAAISAIIISGLFILFNFGESLGWQVGLAVLALAIGIPHGAVDHLVALPATSKPKLALLIFIYVAIAVLAVLAILHWNKLGFQLVLVMSAFHFGFGDAAFIAEQDRLTGRRRMKSKTQNAFAITSGAIPVLIPLLKESTTSALREINPLLIDWASNIAPQLKFLIAFFFVTTLALLINEKRFREVLDLIVLAALALVAPPLVAFAVYFGCWHAMRHTARLTLILPKAKSAAERNNPVGSFMSAVKPGLPALFGTIAVALVIAVIDTGNIDASYLWYLLVVVWALTVPHMLVTSKIDRSALN</sequence>
<name>A0A094P2M1_9ZZZZ</name>
<keyword evidence="1" id="KW-0472">Membrane</keyword>
<feature type="transmembrane region" description="Helical" evidence="1">
    <location>
        <begin position="70"/>
        <end position="91"/>
    </location>
</feature>
<feature type="transmembrane region" description="Helical" evidence="1">
    <location>
        <begin position="289"/>
        <end position="307"/>
    </location>
</feature>
<dbReference type="GO" id="GO:0016702">
    <property type="term" value="F:oxidoreductase activity, acting on single donors with incorporation of molecular oxygen, incorporation of two atoms of oxygen"/>
    <property type="evidence" value="ECO:0007669"/>
    <property type="project" value="InterPro"/>
</dbReference>
<dbReference type="EMBL" id="JNSJ01000008">
    <property type="protein sequence ID" value="KGA03629.1"/>
    <property type="molecule type" value="Genomic_DNA"/>
</dbReference>
<protein>
    <recommendedName>
        <fullName evidence="3">Beta-carotene 15,15'-dioxygenase</fullName>
    </recommendedName>
</protein>
<proteinExistence type="inferred from homology"/>
<feature type="transmembrane region" description="Helical" evidence="1">
    <location>
        <begin position="38"/>
        <end position="58"/>
    </location>
</feature>
<evidence type="ECO:0008006" key="3">
    <source>
        <dbReference type="Google" id="ProtNLM"/>
    </source>
</evidence>
<feature type="transmembrane region" description="Helical" evidence="1">
    <location>
        <begin position="97"/>
        <end position="116"/>
    </location>
</feature>
<feature type="transmembrane region" description="Helical" evidence="1">
    <location>
        <begin position="204"/>
        <end position="230"/>
    </location>
</feature>
<dbReference type="HAMAP" id="MF_02093">
    <property type="entry name" value="Beta_carotene_diox"/>
    <property type="match status" value="1"/>
</dbReference>
<evidence type="ECO:0000313" key="2">
    <source>
        <dbReference type="EMBL" id="KGA03629.1"/>
    </source>
</evidence>
<organism evidence="2">
    <name type="scientific">freshwater metagenome</name>
    <dbReference type="NCBI Taxonomy" id="449393"/>
    <lineage>
        <taxon>unclassified sequences</taxon>
        <taxon>metagenomes</taxon>
        <taxon>ecological metagenomes</taxon>
    </lineage>
</organism>
<dbReference type="AlphaFoldDB" id="A0A094P2M1"/>